<accession>A0ABM0M835</accession>
<keyword evidence="3" id="KW-1185">Reference proteome</keyword>
<feature type="region of interest" description="Disordered" evidence="2">
    <location>
        <begin position="376"/>
        <end position="423"/>
    </location>
</feature>
<evidence type="ECO:0000256" key="2">
    <source>
        <dbReference type="SAM" id="MobiDB-lite"/>
    </source>
</evidence>
<name>A0ABM0M835_SACKO</name>
<feature type="compositionally biased region" description="Acidic residues" evidence="2">
    <location>
        <begin position="257"/>
        <end position="267"/>
    </location>
</feature>
<reference evidence="4" key="1">
    <citation type="submission" date="2025-08" db="UniProtKB">
        <authorList>
            <consortium name="RefSeq"/>
        </authorList>
    </citation>
    <scope>IDENTIFICATION</scope>
    <source>
        <tissue evidence="4">Testes</tissue>
    </source>
</reference>
<feature type="compositionally biased region" description="Basic and acidic residues" evidence="2">
    <location>
        <begin position="668"/>
        <end position="677"/>
    </location>
</feature>
<feature type="coiled-coil region" evidence="1">
    <location>
        <begin position="597"/>
        <end position="635"/>
    </location>
</feature>
<feature type="compositionally biased region" description="Acidic residues" evidence="2">
    <location>
        <begin position="36"/>
        <end position="45"/>
    </location>
</feature>
<organism evidence="3 4">
    <name type="scientific">Saccoglossus kowalevskii</name>
    <name type="common">Acorn worm</name>
    <dbReference type="NCBI Taxonomy" id="10224"/>
    <lineage>
        <taxon>Eukaryota</taxon>
        <taxon>Metazoa</taxon>
        <taxon>Hemichordata</taxon>
        <taxon>Enteropneusta</taxon>
        <taxon>Harrimaniidae</taxon>
        <taxon>Saccoglossus</taxon>
    </lineage>
</organism>
<dbReference type="GeneID" id="100378962"/>
<feature type="region of interest" description="Disordered" evidence="2">
    <location>
        <begin position="1"/>
        <end position="46"/>
    </location>
</feature>
<feature type="region of interest" description="Disordered" evidence="2">
    <location>
        <begin position="223"/>
        <end position="315"/>
    </location>
</feature>
<feature type="region of interest" description="Disordered" evidence="2">
    <location>
        <begin position="640"/>
        <end position="726"/>
    </location>
</feature>
<dbReference type="Proteomes" id="UP000694865">
    <property type="component" value="Unplaced"/>
</dbReference>
<evidence type="ECO:0000313" key="4">
    <source>
        <dbReference type="RefSeq" id="XP_006816176.1"/>
    </source>
</evidence>
<keyword evidence="1" id="KW-0175">Coiled coil</keyword>
<feature type="compositionally biased region" description="Basic and acidic residues" evidence="2">
    <location>
        <begin position="689"/>
        <end position="700"/>
    </location>
</feature>
<feature type="compositionally biased region" description="Polar residues" evidence="2">
    <location>
        <begin position="658"/>
        <end position="667"/>
    </location>
</feature>
<evidence type="ECO:0000256" key="1">
    <source>
        <dbReference type="SAM" id="Coils"/>
    </source>
</evidence>
<protein>
    <submittedName>
        <fullName evidence="4">Uncharacterized protein LOC100378962</fullName>
    </submittedName>
</protein>
<evidence type="ECO:0000313" key="3">
    <source>
        <dbReference type="Proteomes" id="UP000694865"/>
    </source>
</evidence>
<gene>
    <name evidence="4" type="primary">LOC100378962</name>
</gene>
<feature type="compositionally biased region" description="Basic and acidic residues" evidence="2">
    <location>
        <begin position="300"/>
        <end position="315"/>
    </location>
</feature>
<feature type="compositionally biased region" description="Polar residues" evidence="2">
    <location>
        <begin position="1"/>
        <end position="19"/>
    </location>
</feature>
<feature type="compositionally biased region" description="Basic and acidic residues" evidence="2">
    <location>
        <begin position="381"/>
        <end position="397"/>
    </location>
</feature>
<feature type="compositionally biased region" description="Basic and acidic residues" evidence="2">
    <location>
        <begin position="226"/>
        <end position="240"/>
    </location>
</feature>
<feature type="compositionally biased region" description="Acidic residues" evidence="2">
    <location>
        <begin position="279"/>
        <end position="292"/>
    </location>
</feature>
<sequence length="903" mass="102011">MSSRQSGGSTLSGSSNRQPNNREEDEAVGPGGSGMESDDEYDSEEEMIKQLQIEEQNKFEMLCDGVLNSISLVNNSMVEFLDVKDELLKHALPPALLAKLTIVAGKIYRSTTDLNTPVSEMVRLVKVYSVPWEEKSAALKKLHSDYESKHKQLNIAVRRLQLIDTHSKRMEREKRIMNWEKLFAKLTSSRGHGRRWKFLIQTFREKSKMGLEYLQQYIDNMDKEEEEKSDHETEEDKKEVQSMITQSTSEDFKISSDELDLSSDSDMSDTPKPTKGVQDDTDDESFDDEDESSSPNKKVTFQEKGKGDANGDGEHIYLPAPKPPTDDKCIWTHEPEYEKYLNIRVYKPLGLDHQQLRCMVSFDKVMKKTDAFEDPQTDVLAENKETVDKEAQKETKGKSMIGSKSSPSKQTETDEHKPEVPIMETTDPDKFYLVTFPLPEETASGLETPVGNPDDNLGIAVHHGQYDEMLAMTTIDRFDLETLDIPTYDVEDEIDSLEITPFPLKSLKPSKRGPQKTGQMPLSVYYTRKLIPRTYDKESETETLHEVIKEETGIDVYTVDLDEIHTFLQRGPLEDRCLSALSLQSSIGSKLQNMVPVEDVEALQERHNEEMMIQQEEYERRLNGLARSLQEVQEAQIAALTGGGGGGEGITILHPSVSGDSKPQSSEGSRRSAKGERSPFNGWTSHTPRPPDKRDKDVKTPSDSSKSKSKGGRVSQPLPKWGSDLPKDFFERMRQFQEERIRHQQELTAKTQAEIQEHIERQMAGQYRLAQSAPDALLSTDDVCLPAVFMPTRTGQLYNPRAHHYFHASGSLGSYRLTQPPSMFQLPPLPNKNKQTAVDLFDIRRNFQPKSAEFLTSIPQTPPTQYFSMSQPMTPQTPAPTVEHSAPPTADAYQKRSSSAAGL</sequence>
<proteinExistence type="predicted"/>
<feature type="region of interest" description="Disordered" evidence="2">
    <location>
        <begin position="858"/>
        <end position="903"/>
    </location>
</feature>
<feature type="compositionally biased region" description="Polar residues" evidence="2">
    <location>
        <begin position="858"/>
        <end position="876"/>
    </location>
</feature>
<dbReference type="RefSeq" id="XP_006816176.1">
    <property type="nucleotide sequence ID" value="XM_006816113.1"/>
</dbReference>